<feature type="region of interest" description="Disordered" evidence="1">
    <location>
        <begin position="89"/>
        <end position="116"/>
    </location>
</feature>
<keyword evidence="3" id="KW-1185">Reference proteome</keyword>
<evidence type="ECO:0000313" key="2">
    <source>
        <dbReference type="EMBL" id="NNM75276.1"/>
    </source>
</evidence>
<evidence type="ECO:0000256" key="1">
    <source>
        <dbReference type="SAM" id="MobiDB-lite"/>
    </source>
</evidence>
<dbReference type="Proteomes" id="UP000564885">
    <property type="component" value="Unassembled WGS sequence"/>
</dbReference>
<protein>
    <recommendedName>
        <fullName evidence="4">BrnA antitoxin family protein</fullName>
    </recommendedName>
</protein>
<name>A0A849I5Y8_9HYPH</name>
<feature type="compositionally biased region" description="Basic and acidic residues" evidence="1">
    <location>
        <begin position="90"/>
        <end position="106"/>
    </location>
</feature>
<dbReference type="InterPro" id="IPR025528">
    <property type="entry name" value="BrnA_antitoxin"/>
</dbReference>
<organism evidence="2 3">
    <name type="scientific">Enterovirga aerilata</name>
    <dbReference type="NCBI Taxonomy" id="2730920"/>
    <lineage>
        <taxon>Bacteria</taxon>
        <taxon>Pseudomonadati</taxon>
        <taxon>Pseudomonadota</taxon>
        <taxon>Alphaproteobacteria</taxon>
        <taxon>Hyphomicrobiales</taxon>
        <taxon>Methylobacteriaceae</taxon>
        <taxon>Enterovirga</taxon>
    </lineage>
</organism>
<feature type="compositionally biased region" description="Acidic residues" evidence="1">
    <location>
        <begin position="10"/>
        <end position="22"/>
    </location>
</feature>
<accession>A0A849I5Y8</accession>
<reference evidence="2 3" key="1">
    <citation type="submission" date="2020-04" db="EMBL/GenBank/DDBJ databases">
        <title>Enterovirga sp. isolate from soil.</title>
        <authorList>
            <person name="Chea S."/>
            <person name="Kim D.-U."/>
        </authorList>
    </citation>
    <scope>NUCLEOTIDE SEQUENCE [LARGE SCALE GENOMIC DNA]</scope>
    <source>
        <strain evidence="2 3">DB1703</strain>
    </source>
</reference>
<dbReference type="EMBL" id="JABEPP010000008">
    <property type="protein sequence ID" value="NNM75276.1"/>
    <property type="molecule type" value="Genomic_DNA"/>
</dbReference>
<dbReference type="AlphaFoldDB" id="A0A849I5Y8"/>
<gene>
    <name evidence="2" type="ORF">HJG44_23230</name>
</gene>
<proteinExistence type="predicted"/>
<evidence type="ECO:0008006" key="4">
    <source>
        <dbReference type="Google" id="ProtNLM"/>
    </source>
</evidence>
<dbReference type="Pfam" id="PF14384">
    <property type="entry name" value="BrnA_antitoxin"/>
    <property type="match status" value="1"/>
</dbReference>
<dbReference type="RefSeq" id="WP_171220785.1">
    <property type="nucleotide sequence ID" value="NZ_JABEPP010000008.1"/>
</dbReference>
<feature type="region of interest" description="Disordered" evidence="1">
    <location>
        <begin position="1"/>
        <end position="32"/>
    </location>
</feature>
<evidence type="ECO:0000313" key="3">
    <source>
        <dbReference type="Proteomes" id="UP000564885"/>
    </source>
</evidence>
<comment type="caution">
    <text evidence="2">The sequence shown here is derived from an EMBL/GenBank/DDBJ whole genome shotgun (WGS) entry which is preliminary data.</text>
</comment>
<feature type="compositionally biased region" description="Basic residues" evidence="1">
    <location>
        <begin position="107"/>
        <end position="116"/>
    </location>
</feature>
<sequence>MARKPNPGLIDDDAPELSDAELAEMRPARDALPPELYAALTQRKPGQRGPGKKPAMVPVTVRLAPDVVAAFKATGENWQKLMRDAIVAGRPDRAESGQEPRPDPKRTRLQKRWGAA</sequence>